<organism evidence="2 3">
    <name type="scientific">Panicum hallii var. hallii</name>
    <dbReference type="NCBI Taxonomy" id="1504633"/>
    <lineage>
        <taxon>Eukaryota</taxon>
        <taxon>Viridiplantae</taxon>
        <taxon>Streptophyta</taxon>
        <taxon>Embryophyta</taxon>
        <taxon>Tracheophyta</taxon>
        <taxon>Spermatophyta</taxon>
        <taxon>Magnoliopsida</taxon>
        <taxon>Liliopsida</taxon>
        <taxon>Poales</taxon>
        <taxon>Poaceae</taxon>
        <taxon>PACMAD clade</taxon>
        <taxon>Panicoideae</taxon>
        <taxon>Panicodae</taxon>
        <taxon>Paniceae</taxon>
        <taxon>Panicinae</taxon>
        <taxon>Panicum</taxon>
        <taxon>Panicum sect. Panicum</taxon>
    </lineage>
</organism>
<keyword evidence="3" id="KW-1185">Reference proteome</keyword>
<feature type="region of interest" description="Disordered" evidence="1">
    <location>
        <begin position="99"/>
        <end position="143"/>
    </location>
</feature>
<feature type="compositionally biased region" description="Pro residues" evidence="1">
    <location>
        <begin position="127"/>
        <end position="143"/>
    </location>
</feature>
<protein>
    <submittedName>
        <fullName evidence="2">Uncharacterized protein</fullName>
    </submittedName>
</protein>
<evidence type="ECO:0000256" key="1">
    <source>
        <dbReference type="SAM" id="MobiDB-lite"/>
    </source>
</evidence>
<gene>
    <name evidence="2" type="ORF">GQ55_2G407500</name>
</gene>
<reference evidence="2 3" key="1">
    <citation type="submission" date="2018-04" db="EMBL/GenBank/DDBJ databases">
        <title>WGS assembly of Panicum hallii var. hallii HAL2.</title>
        <authorList>
            <person name="Lovell J."/>
            <person name="Jenkins J."/>
            <person name="Lowry D."/>
            <person name="Mamidi S."/>
            <person name="Sreedasyam A."/>
            <person name="Weng X."/>
            <person name="Barry K."/>
            <person name="Bonette J."/>
            <person name="Campitelli B."/>
            <person name="Daum C."/>
            <person name="Gordon S."/>
            <person name="Gould B."/>
            <person name="Lipzen A."/>
            <person name="MacQueen A."/>
            <person name="Palacio-Mejia J."/>
            <person name="Plott C."/>
            <person name="Shakirov E."/>
            <person name="Shu S."/>
            <person name="Yoshinaga Y."/>
            <person name="Zane M."/>
            <person name="Rokhsar D."/>
            <person name="Grimwood J."/>
            <person name="Schmutz J."/>
            <person name="Juenger T."/>
        </authorList>
    </citation>
    <scope>NUCLEOTIDE SEQUENCE [LARGE SCALE GENOMIC DNA]</scope>
    <source>
        <strain evidence="3">cv. HAL2</strain>
    </source>
</reference>
<name>A0A2T7EXN3_9POAL</name>
<dbReference type="Proteomes" id="UP000244336">
    <property type="component" value="Chromosome 2"/>
</dbReference>
<dbReference type="Gramene" id="PUZ72597">
    <property type="protein sequence ID" value="PUZ72597"/>
    <property type="gene ID" value="GQ55_2G407500"/>
</dbReference>
<evidence type="ECO:0000313" key="2">
    <source>
        <dbReference type="EMBL" id="PUZ72597.1"/>
    </source>
</evidence>
<proteinExistence type="predicted"/>
<accession>A0A2T7EXN3</accession>
<sequence length="143" mass="15272">MLDWRHCLLLQCASGSHNGFASRYGAPIGVSLGVVFLHPPPPPHKGISFPAAADRSPPCSARPHPFAIPGPRPNPAGSWRSQMEMLMIPFRRSNRLAGASAAQIPCPSSGRRPFAIRRAHVARAHPRGPPPPAPRSNPGRPPA</sequence>
<feature type="region of interest" description="Disordered" evidence="1">
    <location>
        <begin position="46"/>
        <end position="79"/>
    </location>
</feature>
<feature type="compositionally biased region" description="Basic residues" evidence="1">
    <location>
        <begin position="114"/>
        <end position="126"/>
    </location>
</feature>
<dbReference type="EMBL" id="CM009750">
    <property type="protein sequence ID" value="PUZ72597.1"/>
    <property type="molecule type" value="Genomic_DNA"/>
</dbReference>
<dbReference type="AlphaFoldDB" id="A0A2T7EXN3"/>
<evidence type="ECO:0000313" key="3">
    <source>
        <dbReference type="Proteomes" id="UP000244336"/>
    </source>
</evidence>